<dbReference type="Gene3D" id="1.20.1740.10">
    <property type="entry name" value="Amino acid/polyamine transporter I"/>
    <property type="match status" value="1"/>
</dbReference>
<dbReference type="PANTHER" id="PTHR43341:SF39">
    <property type="entry name" value="AMINO ACID TRANSPORTER (EUROFUNG)-RELATED"/>
    <property type="match status" value="1"/>
</dbReference>
<evidence type="ECO:0000259" key="6">
    <source>
        <dbReference type="Pfam" id="PF00324"/>
    </source>
</evidence>
<dbReference type="AlphaFoldDB" id="A0A4Z1KFL2"/>
<evidence type="ECO:0000256" key="1">
    <source>
        <dbReference type="ARBA" id="ARBA00004141"/>
    </source>
</evidence>
<feature type="transmembrane region" description="Helical" evidence="5">
    <location>
        <begin position="230"/>
        <end position="251"/>
    </location>
</feature>
<organism evidence="7 8">
    <name type="scientific">Botrytis porri</name>
    <dbReference type="NCBI Taxonomy" id="87229"/>
    <lineage>
        <taxon>Eukaryota</taxon>
        <taxon>Fungi</taxon>
        <taxon>Dikarya</taxon>
        <taxon>Ascomycota</taxon>
        <taxon>Pezizomycotina</taxon>
        <taxon>Leotiomycetes</taxon>
        <taxon>Helotiales</taxon>
        <taxon>Sclerotiniaceae</taxon>
        <taxon>Botrytis</taxon>
    </lineage>
</organism>
<feature type="transmembrane region" description="Helical" evidence="5">
    <location>
        <begin position="393"/>
        <end position="415"/>
    </location>
</feature>
<keyword evidence="8" id="KW-1185">Reference proteome</keyword>
<keyword evidence="3 5" id="KW-1133">Transmembrane helix</keyword>
<feature type="transmembrane region" description="Helical" evidence="5">
    <location>
        <begin position="53"/>
        <end position="74"/>
    </location>
</feature>
<keyword evidence="4 5" id="KW-0472">Membrane</keyword>
<feature type="transmembrane region" description="Helical" evidence="5">
    <location>
        <begin position="369"/>
        <end position="387"/>
    </location>
</feature>
<comment type="subcellular location">
    <subcellularLocation>
        <location evidence="1">Membrane</location>
        <topology evidence="1">Multi-pass membrane protein</topology>
    </subcellularLocation>
</comment>
<feature type="transmembrane region" description="Helical" evidence="5">
    <location>
        <begin position="494"/>
        <end position="512"/>
    </location>
</feature>
<dbReference type="Proteomes" id="UP000297280">
    <property type="component" value="Unassembled WGS sequence"/>
</dbReference>
<dbReference type="InterPro" id="IPR004841">
    <property type="entry name" value="AA-permease/SLC12A_dom"/>
</dbReference>
<evidence type="ECO:0000256" key="2">
    <source>
        <dbReference type="ARBA" id="ARBA00022692"/>
    </source>
</evidence>
<feature type="transmembrane region" description="Helical" evidence="5">
    <location>
        <begin position="80"/>
        <end position="98"/>
    </location>
</feature>
<evidence type="ECO:0000313" key="8">
    <source>
        <dbReference type="Proteomes" id="UP000297280"/>
    </source>
</evidence>
<dbReference type="STRING" id="87229.A0A4Z1KFL2"/>
<gene>
    <name evidence="7" type="ORF">BPOR_0723g00030</name>
</gene>
<dbReference type="EMBL" id="PQXO01000722">
    <property type="protein sequence ID" value="TGO82982.1"/>
    <property type="molecule type" value="Genomic_DNA"/>
</dbReference>
<feature type="transmembrane region" description="Helical" evidence="5">
    <location>
        <begin position="460"/>
        <end position="482"/>
    </location>
</feature>
<accession>A0A4Z1KFL2</accession>
<keyword evidence="2 5" id="KW-0812">Transmembrane</keyword>
<evidence type="ECO:0000256" key="3">
    <source>
        <dbReference type="ARBA" id="ARBA00022989"/>
    </source>
</evidence>
<evidence type="ECO:0000256" key="5">
    <source>
        <dbReference type="SAM" id="Phobius"/>
    </source>
</evidence>
<sequence>MTSNSTGSVDPKSYMMKSEVFTHPEIDVDTEMGSTENVPAGEELKRNMKGRHINMIAIAGMIGTGLFLSSGTTIARAGPAGAWLAYIFMGFVTAGVSYTTGEITAFMPVTGGFVRHATAFVEPALGAATGWNFWYTMAISVPAELSAAATLIQFWDSTTSPAVWITVFLVVISEVIFASMKIALIIGLIIAGLVVDLGGGPKGERLGFTYWKSPGAFNEYLVSGNTGRFLAFWSSLISAAFSYGNVQVVALSGTETGNPRKIIPEATKKTFFRVFFFYVLSILIVGMIVPYDSQALSVSTGTAASSPFVIAFKAAGIKVLPSIINAVVCTSAISSGSACIFLASRTLYGLSADGHAPKIFMRCNRFGTPWCAVGLSVLPSPLVYMVVSNQASVVFGWFVNITTVAGLIGWVVIEATYLRFFYALKKQGISRDGRRLFPPVYISFTNAVVALPYKGPFQPYVAWITGFMVFLIVLFSGYTVFFPGNFTASGFLTYYINIGIFIVLYVFFKIFLKSKVIPLESINFEPELESIRRWKYTSELTKEDQSLAKRLWNKVF</sequence>
<protein>
    <recommendedName>
        <fullName evidence="6">Amino acid permease/ SLC12A domain-containing protein</fullName>
    </recommendedName>
</protein>
<dbReference type="InterPro" id="IPR050524">
    <property type="entry name" value="APC_YAT"/>
</dbReference>
<reference evidence="7 8" key="1">
    <citation type="submission" date="2017-12" db="EMBL/GenBank/DDBJ databases">
        <title>Comparative genomics of Botrytis spp.</title>
        <authorList>
            <person name="Valero-Jimenez C.A."/>
            <person name="Tapia P."/>
            <person name="Veloso J."/>
            <person name="Silva-Moreno E."/>
            <person name="Staats M."/>
            <person name="Valdes J.H."/>
            <person name="Van Kan J.A.L."/>
        </authorList>
    </citation>
    <scope>NUCLEOTIDE SEQUENCE [LARGE SCALE GENOMIC DNA]</scope>
    <source>
        <strain evidence="7 8">MUCL3349</strain>
    </source>
</reference>
<name>A0A4Z1KFL2_9HELO</name>
<feature type="transmembrane region" description="Helical" evidence="5">
    <location>
        <begin position="271"/>
        <end position="291"/>
    </location>
</feature>
<comment type="caution">
    <text evidence="7">The sequence shown here is derived from an EMBL/GenBank/DDBJ whole genome shotgun (WGS) entry which is preliminary data.</text>
</comment>
<dbReference type="GO" id="GO:0015171">
    <property type="term" value="F:amino acid transmembrane transporter activity"/>
    <property type="evidence" value="ECO:0007669"/>
    <property type="project" value="TreeGrafter"/>
</dbReference>
<feature type="transmembrane region" description="Helical" evidence="5">
    <location>
        <begin position="323"/>
        <end position="348"/>
    </location>
</feature>
<evidence type="ECO:0000256" key="4">
    <source>
        <dbReference type="ARBA" id="ARBA00023136"/>
    </source>
</evidence>
<dbReference type="Pfam" id="PF00324">
    <property type="entry name" value="AA_permease"/>
    <property type="match status" value="1"/>
</dbReference>
<dbReference type="PANTHER" id="PTHR43341">
    <property type="entry name" value="AMINO ACID PERMEASE"/>
    <property type="match status" value="1"/>
</dbReference>
<proteinExistence type="predicted"/>
<dbReference type="GO" id="GO:0016020">
    <property type="term" value="C:membrane"/>
    <property type="evidence" value="ECO:0007669"/>
    <property type="project" value="UniProtKB-SubCell"/>
</dbReference>
<feature type="domain" description="Amino acid permease/ SLC12A" evidence="6">
    <location>
        <begin position="52"/>
        <end position="515"/>
    </location>
</feature>
<feature type="transmembrane region" description="Helical" evidence="5">
    <location>
        <begin position="162"/>
        <end position="195"/>
    </location>
</feature>
<evidence type="ECO:0000313" key="7">
    <source>
        <dbReference type="EMBL" id="TGO82982.1"/>
    </source>
</evidence>